<protein>
    <submittedName>
        <fullName evidence="1">7390_t:CDS:1</fullName>
    </submittedName>
</protein>
<dbReference type="InterPro" id="IPR059179">
    <property type="entry name" value="MLKL-like_MCAfunc"/>
</dbReference>
<dbReference type="Gene3D" id="1.20.930.20">
    <property type="entry name" value="Adaptor protein Cbl, N-terminal domain"/>
    <property type="match status" value="1"/>
</dbReference>
<accession>A0A9N9KHU3</accession>
<dbReference type="AlphaFoldDB" id="A0A9N9KHU3"/>
<dbReference type="GO" id="GO:0007166">
    <property type="term" value="P:cell surface receptor signaling pathway"/>
    <property type="evidence" value="ECO:0007669"/>
    <property type="project" value="InterPro"/>
</dbReference>
<keyword evidence="2" id="KW-1185">Reference proteome</keyword>
<dbReference type="EMBL" id="CAJVQA010065790">
    <property type="protein sequence ID" value="CAG8831263.1"/>
    <property type="molecule type" value="Genomic_DNA"/>
</dbReference>
<feature type="non-terminal residue" evidence="1">
    <location>
        <position position="181"/>
    </location>
</feature>
<evidence type="ECO:0000313" key="1">
    <source>
        <dbReference type="EMBL" id="CAG8831263.1"/>
    </source>
</evidence>
<dbReference type="OrthoDB" id="2429624at2759"/>
<sequence length="181" mass="20890">PELGEFIEGAANVANILSPIIPMLSIITNLINEIFTIYEKAQFNKKILGSIIDRIVAVEAIMNILKSRTKCDEKFQDLQYQKSFLRFQDSLEKIKVFAEEVTQLRGVGKILCATSIKKKFNELMEEYEACMKDLSFTMIIIFDEQRRTDNDILYSALAKMFKSMKTSFTENSQQINSLYQE</sequence>
<reference evidence="1" key="1">
    <citation type="submission" date="2021-06" db="EMBL/GenBank/DDBJ databases">
        <authorList>
            <person name="Kallberg Y."/>
            <person name="Tangrot J."/>
            <person name="Rosling A."/>
        </authorList>
    </citation>
    <scope>NUCLEOTIDE SEQUENCE</scope>
    <source>
        <strain evidence="1">FL966</strain>
    </source>
</reference>
<proteinExistence type="predicted"/>
<dbReference type="Proteomes" id="UP000789759">
    <property type="component" value="Unassembled WGS sequence"/>
</dbReference>
<dbReference type="InterPro" id="IPR036537">
    <property type="entry name" value="Adaptor_Cbl_N_dom_sf"/>
</dbReference>
<evidence type="ECO:0000313" key="2">
    <source>
        <dbReference type="Proteomes" id="UP000789759"/>
    </source>
</evidence>
<organism evidence="1 2">
    <name type="scientific">Cetraspora pellucida</name>
    <dbReference type="NCBI Taxonomy" id="1433469"/>
    <lineage>
        <taxon>Eukaryota</taxon>
        <taxon>Fungi</taxon>
        <taxon>Fungi incertae sedis</taxon>
        <taxon>Mucoromycota</taxon>
        <taxon>Glomeromycotina</taxon>
        <taxon>Glomeromycetes</taxon>
        <taxon>Diversisporales</taxon>
        <taxon>Gigasporaceae</taxon>
        <taxon>Cetraspora</taxon>
    </lineage>
</organism>
<comment type="caution">
    <text evidence="1">The sequence shown here is derived from an EMBL/GenBank/DDBJ whole genome shotgun (WGS) entry which is preliminary data.</text>
</comment>
<name>A0A9N9KHU3_9GLOM</name>
<feature type="non-terminal residue" evidence="1">
    <location>
        <position position="1"/>
    </location>
</feature>
<gene>
    <name evidence="1" type="ORF">CPELLU_LOCUS20711</name>
</gene>
<dbReference type="CDD" id="cd21037">
    <property type="entry name" value="MLKL_NTD"/>
    <property type="match status" value="1"/>
</dbReference>